<dbReference type="GO" id="GO:0008270">
    <property type="term" value="F:zinc ion binding"/>
    <property type="evidence" value="ECO:0007669"/>
    <property type="project" value="UniProtKB-KW"/>
</dbReference>
<dbReference type="PANTHER" id="PTHR12396">
    <property type="entry name" value="METHYL-CPG BINDING PROTEIN, MBD"/>
    <property type="match status" value="1"/>
</dbReference>
<comment type="subcellular location">
    <subcellularLocation>
        <location evidence="1">Nucleus</location>
    </subcellularLocation>
</comment>
<dbReference type="Pfam" id="PF01429">
    <property type="entry name" value="MBD"/>
    <property type="match status" value="1"/>
</dbReference>
<dbReference type="PROSITE" id="PS50982">
    <property type="entry name" value="MBD"/>
    <property type="match status" value="1"/>
</dbReference>
<dbReference type="Gene3D" id="3.30.890.10">
    <property type="entry name" value="Methyl-cpg-binding Protein 2, Chain A"/>
    <property type="match status" value="1"/>
</dbReference>
<keyword evidence="8" id="KW-0539">Nucleus</keyword>
<dbReference type="PANTHER" id="PTHR12396:SF10">
    <property type="entry name" value="METHYL-CPG-BINDING DOMAIN-CONTAINING PROTEIN 1-RELATED"/>
    <property type="match status" value="1"/>
</dbReference>
<dbReference type="InterPro" id="IPR011124">
    <property type="entry name" value="Znf_CW"/>
</dbReference>
<reference evidence="12" key="1">
    <citation type="submission" date="2022-05" db="EMBL/GenBank/DDBJ databases">
        <title>The Musa troglodytarum L. genome provides insights into the mechanism of non-climacteric behaviour and enrichment of carotenoids.</title>
        <authorList>
            <person name="Wang J."/>
        </authorList>
    </citation>
    <scope>NUCLEOTIDE SEQUENCE</scope>
    <source>
        <tissue evidence="12">Leaf</tissue>
    </source>
</reference>
<dbReference type="SMART" id="SM00391">
    <property type="entry name" value="MBD"/>
    <property type="match status" value="1"/>
</dbReference>
<evidence type="ECO:0000256" key="8">
    <source>
        <dbReference type="ARBA" id="ARBA00023242"/>
    </source>
</evidence>
<evidence type="ECO:0000259" key="11">
    <source>
        <dbReference type="PROSITE" id="PS51050"/>
    </source>
</evidence>
<accession>A0A9E7KQ22</accession>
<keyword evidence="4" id="KW-0862">Zinc</keyword>
<dbReference type="OrthoDB" id="10072024at2759"/>
<dbReference type="InterPro" id="IPR001739">
    <property type="entry name" value="Methyl_CpG_DNA-bd"/>
</dbReference>
<organism evidence="12 13">
    <name type="scientific">Musa troglodytarum</name>
    <name type="common">fe'i banana</name>
    <dbReference type="NCBI Taxonomy" id="320322"/>
    <lineage>
        <taxon>Eukaryota</taxon>
        <taxon>Viridiplantae</taxon>
        <taxon>Streptophyta</taxon>
        <taxon>Embryophyta</taxon>
        <taxon>Tracheophyta</taxon>
        <taxon>Spermatophyta</taxon>
        <taxon>Magnoliopsida</taxon>
        <taxon>Liliopsida</taxon>
        <taxon>Zingiberales</taxon>
        <taxon>Musaceae</taxon>
        <taxon>Musa</taxon>
    </lineage>
</organism>
<keyword evidence="5" id="KW-0805">Transcription regulation</keyword>
<dbReference type="GO" id="GO:0003677">
    <property type="term" value="F:DNA binding"/>
    <property type="evidence" value="ECO:0007669"/>
    <property type="project" value="UniProtKB-KW"/>
</dbReference>
<evidence type="ECO:0000313" key="12">
    <source>
        <dbReference type="EMBL" id="URE27412.1"/>
    </source>
</evidence>
<dbReference type="Gene3D" id="3.30.40.100">
    <property type="match status" value="1"/>
</dbReference>
<evidence type="ECO:0000256" key="4">
    <source>
        <dbReference type="ARBA" id="ARBA00022833"/>
    </source>
</evidence>
<evidence type="ECO:0000256" key="9">
    <source>
        <dbReference type="SAM" id="MobiDB-lite"/>
    </source>
</evidence>
<feature type="domain" description="MBD" evidence="10">
    <location>
        <begin position="162"/>
        <end position="233"/>
    </location>
</feature>
<dbReference type="PROSITE" id="PS51050">
    <property type="entry name" value="ZF_CW"/>
    <property type="match status" value="1"/>
</dbReference>
<keyword evidence="13" id="KW-1185">Reference proteome</keyword>
<evidence type="ECO:0000313" key="13">
    <source>
        <dbReference type="Proteomes" id="UP001055439"/>
    </source>
</evidence>
<keyword evidence="6" id="KW-0238">DNA-binding</keyword>
<evidence type="ECO:0000256" key="1">
    <source>
        <dbReference type="ARBA" id="ARBA00004123"/>
    </source>
</evidence>
<keyword evidence="7" id="KW-0804">Transcription</keyword>
<evidence type="ECO:0000256" key="3">
    <source>
        <dbReference type="ARBA" id="ARBA00022771"/>
    </source>
</evidence>
<name>A0A9E7KQ22_9LILI</name>
<dbReference type="Proteomes" id="UP001055439">
    <property type="component" value="Chromosome 8"/>
</dbReference>
<dbReference type="SUPFAM" id="SSF54171">
    <property type="entry name" value="DNA-binding domain"/>
    <property type="match status" value="1"/>
</dbReference>
<feature type="domain" description="CW-type" evidence="11">
    <location>
        <begin position="101"/>
        <end position="156"/>
    </location>
</feature>
<keyword evidence="2" id="KW-0479">Metal-binding</keyword>
<dbReference type="GO" id="GO:0005634">
    <property type="term" value="C:nucleus"/>
    <property type="evidence" value="ECO:0007669"/>
    <property type="project" value="UniProtKB-SubCell"/>
</dbReference>
<dbReference type="EMBL" id="CP097510">
    <property type="protein sequence ID" value="URE27412.1"/>
    <property type="molecule type" value="Genomic_DNA"/>
</dbReference>
<evidence type="ECO:0000256" key="2">
    <source>
        <dbReference type="ARBA" id="ARBA00022723"/>
    </source>
</evidence>
<dbReference type="Pfam" id="PF07496">
    <property type="entry name" value="zf-CW"/>
    <property type="match status" value="1"/>
</dbReference>
<proteinExistence type="predicted"/>
<feature type="region of interest" description="Disordered" evidence="9">
    <location>
        <begin position="233"/>
        <end position="258"/>
    </location>
</feature>
<gene>
    <name evidence="12" type="ORF">MUK42_17593</name>
</gene>
<evidence type="ECO:0000256" key="7">
    <source>
        <dbReference type="ARBA" id="ARBA00023163"/>
    </source>
</evidence>
<dbReference type="InterPro" id="IPR016177">
    <property type="entry name" value="DNA-bd_dom_sf"/>
</dbReference>
<evidence type="ECO:0000256" key="5">
    <source>
        <dbReference type="ARBA" id="ARBA00023015"/>
    </source>
</evidence>
<evidence type="ECO:0000256" key="6">
    <source>
        <dbReference type="ARBA" id="ARBA00023125"/>
    </source>
</evidence>
<dbReference type="CDD" id="cd01396">
    <property type="entry name" value="MeCP2_MBD"/>
    <property type="match status" value="1"/>
</dbReference>
<feature type="compositionally biased region" description="Basic and acidic residues" evidence="9">
    <location>
        <begin position="233"/>
        <end position="244"/>
    </location>
</feature>
<keyword evidence="3" id="KW-0863">Zinc-finger</keyword>
<evidence type="ECO:0000259" key="10">
    <source>
        <dbReference type="PROSITE" id="PS50982"/>
    </source>
</evidence>
<sequence>MQVWNARTQIMVPLGGRPAMNPTAENRETCFHLPTTLSSAATFISSLDLSLSIRQADLESIQMHVVKKHLDLFVLPSNSGELKPVVEEEEAANTEKSRKSTNSVGSYAVQCGECFKWRLIPTKEEYETIRQNFIEDPWFCHKIPNLSCDDPGDIEYDNSRVWVLDKPNLPKTPPDTERRLVMRSDYSKMDVSYIMPNGKKVRSSVEVEKFLEAYPEYKGKMSVADFSFTSPKVPEEMVPKDMEGKSSSARSKRLKTQN</sequence>
<dbReference type="AlphaFoldDB" id="A0A9E7KQ22"/>
<protein>
    <submittedName>
        <fullName evidence="12">CW-type Zinc Finger</fullName>
    </submittedName>
</protein>